<gene>
    <name evidence="2" type="ORF">BEMITA_LOCUS13431</name>
</gene>
<protein>
    <submittedName>
        <fullName evidence="2">Uncharacterized protein</fullName>
    </submittedName>
</protein>
<dbReference type="EMBL" id="OU963870">
    <property type="protein sequence ID" value="CAH0395218.1"/>
    <property type="molecule type" value="Genomic_DNA"/>
</dbReference>
<proteinExistence type="predicted"/>
<evidence type="ECO:0000313" key="3">
    <source>
        <dbReference type="Proteomes" id="UP001152759"/>
    </source>
</evidence>
<feature type="signal peptide" evidence="1">
    <location>
        <begin position="1"/>
        <end position="21"/>
    </location>
</feature>
<name>A0A9P0ANK1_BEMTA</name>
<sequence length="153" mass="17335">MGPKNILIVLLVSCLVAEIKAMFPGGGGMMAVLGPAEQGLRRLRWIRENRRRILAMDRCVDSWCVVFATPKTRREKKRITDAACLRAFEAFKEIFHSREQGICGQAYDAQCRLHNNQYQCTARHGNQVLSLQECVYSIPLEQPVHPPNQNILG</sequence>
<dbReference type="AlphaFoldDB" id="A0A9P0ANK1"/>
<keyword evidence="3" id="KW-1185">Reference proteome</keyword>
<evidence type="ECO:0000313" key="2">
    <source>
        <dbReference type="EMBL" id="CAH0395218.1"/>
    </source>
</evidence>
<feature type="chain" id="PRO_5040337874" evidence="1">
    <location>
        <begin position="22"/>
        <end position="153"/>
    </location>
</feature>
<reference evidence="2" key="1">
    <citation type="submission" date="2021-12" db="EMBL/GenBank/DDBJ databases">
        <authorList>
            <person name="King R."/>
        </authorList>
    </citation>
    <scope>NUCLEOTIDE SEQUENCE</scope>
</reference>
<keyword evidence="1" id="KW-0732">Signal</keyword>
<dbReference type="Proteomes" id="UP001152759">
    <property type="component" value="Chromosome 9"/>
</dbReference>
<evidence type="ECO:0000256" key="1">
    <source>
        <dbReference type="SAM" id="SignalP"/>
    </source>
</evidence>
<accession>A0A9P0ANK1</accession>
<organism evidence="2 3">
    <name type="scientific">Bemisia tabaci</name>
    <name type="common">Sweetpotato whitefly</name>
    <name type="synonym">Aleurodes tabaci</name>
    <dbReference type="NCBI Taxonomy" id="7038"/>
    <lineage>
        <taxon>Eukaryota</taxon>
        <taxon>Metazoa</taxon>
        <taxon>Ecdysozoa</taxon>
        <taxon>Arthropoda</taxon>
        <taxon>Hexapoda</taxon>
        <taxon>Insecta</taxon>
        <taxon>Pterygota</taxon>
        <taxon>Neoptera</taxon>
        <taxon>Paraneoptera</taxon>
        <taxon>Hemiptera</taxon>
        <taxon>Sternorrhyncha</taxon>
        <taxon>Aleyrodoidea</taxon>
        <taxon>Aleyrodidae</taxon>
        <taxon>Aleyrodinae</taxon>
        <taxon>Bemisia</taxon>
    </lineage>
</organism>